<evidence type="ECO:0000256" key="1">
    <source>
        <dbReference type="SAM" id="Phobius"/>
    </source>
</evidence>
<keyword evidence="1" id="KW-1133">Transmembrane helix</keyword>
<evidence type="ECO:0000313" key="2">
    <source>
        <dbReference type="EMBL" id="CAG7835194.1"/>
    </source>
</evidence>
<protein>
    <submittedName>
        <fullName evidence="2">Uncharacterized protein</fullName>
    </submittedName>
</protein>
<dbReference type="EMBL" id="CAJVCH010570555">
    <property type="protein sequence ID" value="CAG7835194.1"/>
    <property type="molecule type" value="Genomic_DNA"/>
</dbReference>
<gene>
    <name evidence="2" type="ORF">AFUS01_LOCUS44597</name>
</gene>
<feature type="transmembrane region" description="Helical" evidence="1">
    <location>
        <begin position="23"/>
        <end position="39"/>
    </location>
</feature>
<accession>A0A8J2LL54</accession>
<keyword evidence="1" id="KW-0472">Membrane</keyword>
<reference evidence="2" key="1">
    <citation type="submission" date="2021-06" db="EMBL/GenBank/DDBJ databases">
        <authorList>
            <person name="Hodson N. C."/>
            <person name="Mongue J. A."/>
            <person name="Jaron S. K."/>
        </authorList>
    </citation>
    <scope>NUCLEOTIDE SEQUENCE</scope>
</reference>
<dbReference type="AlphaFoldDB" id="A0A8J2LL54"/>
<keyword evidence="1" id="KW-0812">Transmembrane</keyword>
<comment type="caution">
    <text evidence="2">The sequence shown here is derived from an EMBL/GenBank/DDBJ whole genome shotgun (WGS) entry which is preliminary data.</text>
</comment>
<name>A0A8J2LL54_9HEXA</name>
<sequence length="204" mass="23080">MQPHPFYWSDGTHMGVVTSKRRLSLWYVNVGVVCTYWGFVLTRCINAYLSEDSSVTELIYMTFVAVYYSLAPLIQAQLLTNKEEFALFVNNGISFLKSIEDEHLLPNAEAPLLLRIVSYITSSMEYYIEINIILLVLSAFLRPESPEFLTSLANEPELVGVHWRLLSACCHLYITCILGSSSRLLLTAGFGIAFPGIEIIKELR</sequence>
<dbReference type="Proteomes" id="UP000708208">
    <property type="component" value="Unassembled WGS sequence"/>
</dbReference>
<proteinExistence type="predicted"/>
<feature type="transmembrane region" description="Helical" evidence="1">
    <location>
        <begin position="59"/>
        <end position="79"/>
    </location>
</feature>
<organism evidence="2 3">
    <name type="scientific">Allacma fusca</name>
    <dbReference type="NCBI Taxonomy" id="39272"/>
    <lineage>
        <taxon>Eukaryota</taxon>
        <taxon>Metazoa</taxon>
        <taxon>Ecdysozoa</taxon>
        <taxon>Arthropoda</taxon>
        <taxon>Hexapoda</taxon>
        <taxon>Collembola</taxon>
        <taxon>Symphypleona</taxon>
        <taxon>Sminthuridae</taxon>
        <taxon>Allacma</taxon>
    </lineage>
</organism>
<evidence type="ECO:0000313" key="3">
    <source>
        <dbReference type="Proteomes" id="UP000708208"/>
    </source>
</evidence>
<keyword evidence="3" id="KW-1185">Reference proteome</keyword>